<evidence type="ECO:0000313" key="1">
    <source>
        <dbReference type="EMBL" id="OGZ78732.1"/>
    </source>
</evidence>
<sequence>MWQVIENTLTSRQKESEMASVITESDVRESMFFIGELVVDERNGLVAKVAADPDENGLILIEYCNPLFDMEDDMVQAREISRS</sequence>
<accession>A0A1G2IVN3</accession>
<name>A0A1G2IVN3_9BACT</name>
<gene>
    <name evidence="1" type="ORF">A2358_02935</name>
</gene>
<dbReference type="AlphaFoldDB" id="A0A1G2IVN3"/>
<proteinExistence type="predicted"/>
<protein>
    <submittedName>
        <fullName evidence="1">Uncharacterized protein</fullName>
    </submittedName>
</protein>
<dbReference type="EMBL" id="MHPJ01000015">
    <property type="protein sequence ID" value="OGZ78732.1"/>
    <property type="molecule type" value="Genomic_DNA"/>
</dbReference>
<reference evidence="1 2" key="1">
    <citation type="journal article" date="2016" name="Nat. Commun.">
        <title>Thousands of microbial genomes shed light on interconnected biogeochemical processes in an aquifer system.</title>
        <authorList>
            <person name="Anantharaman K."/>
            <person name="Brown C.T."/>
            <person name="Hug L.A."/>
            <person name="Sharon I."/>
            <person name="Castelle C.J."/>
            <person name="Probst A.J."/>
            <person name="Thomas B.C."/>
            <person name="Singh A."/>
            <person name="Wilkins M.J."/>
            <person name="Karaoz U."/>
            <person name="Brodie E.L."/>
            <person name="Williams K.H."/>
            <person name="Hubbard S.S."/>
            <person name="Banfield J.F."/>
        </authorList>
    </citation>
    <scope>NUCLEOTIDE SEQUENCE [LARGE SCALE GENOMIC DNA]</scope>
</reference>
<comment type="caution">
    <text evidence="1">The sequence shown here is derived from an EMBL/GenBank/DDBJ whole genome shotgun (WGS) entry which is preliminary data.</text>
</comment>
<evidence type="ECO:0000313" key="2">
    <source>
        <dbReference type="Proteomes" id="UP000178650"/>
    </source>
</evidence>
<organism evidence="1 2">
    <name type="scientific">Candidatus Staskawiczbacteria bacterium RIFOXYB1_FULL_37_44</name>
    <dbReference type="NCBI Taxonomy" id="1802223"/>
    <lineage>
        <taxon>Bacteria</taxon>
        <taxon>Candidatus Staskawicziibacteriota</taxon>
    </lineage>
</organism>
<dbReference type="Proteomes" id="UP000178650">
    <property type="component" value="Unassembled WGS sequence"/>
</dbReference>